<protein>
    <submittedName>
        <fullName evidence="1">Uncharacterized protein</fullName>
    </submittedName>
</protein>
<dbReference type="AlphaFoldDB" id="A0A498J160"/>
<keyword evidence="2" id="KW-1185">Reference proteome</keyword>
<reference evidence="1 2" key="1">
    <citation type="submission" date="2018-10" db="EMBL/GenBank/DDBJ databases">
        <title>A high-quality apple genome assembly.</title>
        <authorList>
            <person name="Hu J."/>
        </authorList>
    </citation>
    <scope>NUCLEOTIDE SEQUENCE [LARGE SCALE GENOMIC DNA]</scope>
    <source>
        <strain evidence="2">cv. HFTH1</strain>
        <tissue evidence="1">Young leaf</tissue>
    </source>
</reference>
<evidence type="ECO:0000313" key="1">
    <source>
        <dbReference type="EMBL" id="RXH88385.1"/>
    </source>
</evidence>
<evidence type="ECO:0000313" key="2">
    <source>
        <dbReference type="Proteomes" id="UP000290289"/>
    </source>
</evidence>
<gene>
    <name evidence="1" type="ORF">DVH24_042456</name>
</gene>
<name>A0A498J160_MALDO</name>
<comment type="caution">
    <text evidence="1">The sequence shown here is derived from an EMBL/GenBank/DDBJ whole genome shotgun (WGS) entry which is preliminary data.</text>
</comment>
<proteinExistence type="predicted"/>
<sequence>MVNPFKCSCLVGYIDIFYTKERKSLAEPPNGQPNLVSNSLSTRFNPKTSHFQVKRNTNIL</sequence>
<dbReference type="Proteomes" id="UP000290289">
    <property type="component" value="Chromosome 10"/>
</dbReference>
<organism evidence="1 2">
    <name type="scientific">Malus domestica</name>
    <name type="common">Apple</name>
    <name type="synonym">Pyrus malus</name>
    <dbReference type="NCBI Taxonomy" id="3750"/>
    <lineage>
        <taxon>Eukaryota</taxon>
        <taxon>Viridiplantae</taxon>
        <taxon>Streptophyta</taxon>
        <taxon>Embryophyta</taxon>
        <taxon>Tracheophyta</taxon>
        <taxon>Spermatophyta</taxon>
        <taxon>Magnoliopsida</taxon>
        <taxon>eudicotyledons</taxon>
        <taxon>Gunneridae</taxon>
        <taxon>Pentapetalae</taxon>
        <taxon>rosids</taxon>
        <taxon>fabids</taxon>
        <taxon>Rosales</taxon>
        <taxon>Rosaceae</taxon>
        <taxon>Amygdaloideae</taxon>
        <taxon>Maleae</taxon>
        <taxon>Malus</taxon>
    </lineage>
</organism>
<accession>A0A498J160</accession>
<dbReference type="EMBL" id="RDQH01000336">
    <property type="protein sequence ID" value="RXH88385.1"/>
    <property type="molecule type" value="Genomic_DNA"/>
</dbReference>